<proteinExistence type="predicted"/>
<comment type="function">
    <text evidence="1">Iron-sulfur subunit of the cytochrome bc1 complex, an essential component of the respiratory electron transport chain required for ATP synthesis. The bc1 complex catalyzes the oxidation of menaquinol and the reduction of cytochrome c in the respiratory chain. The bc1 complex operates through a Q-cycle mechanism that couples electron transfer to generation of the proton gradient that drives ATP synthesis.</text>
</comment>
<evidence type="ECO:0000256" key="10">
    <source>
        <dbReference type="SAM" id="SignalP"/>
    </source>
</evidence>
<dbReference type="CDD" id="cd03467">
    <property type="entry name" value="Rieske"/>
    <property type="match status" value="1"/>
</dbReference>
<name>A0ABZ2FFD3_9MICO</name>
<evidence type="ECO:0000256" key="4">
    <source>
        <dbReference type="ARBA" id="ARBA00022723"/>
    </source>
</evidence>
<evidence type="ECO:0000313" key="13">
    <source>
        <dbReference type="Proteomes" id="UP001381003"/>
    </source>
</evidence>
<evidence type="ECO:0000256" key="5">
    <source>
        <dbReference type="ARBA" id="ARBA00023004"/>
    </source>
</evidence>
<dbReference type="Gene3D" id="2.102.10.10">
    <property type="entry name" value="Rieske [2Fe-2S] iron-sulphur domain"/>
    <property type="match status" value="1"/>
</dbReference>
<dbReference type="Pfam" id="PF00355">
    <property type="entry name" value="Rieske"/>
    <property type="match status" value="1"/>
</dbReference>
<keyword evidence="6" id="KW-0411">Iron-sulfur</keyword>
<dbReference type="Proteomes" id="UP001381003">
    <property type="component" value="Chromosome"/>
</dbReference>
<evidence type="ECO:0000256" key="2">
    <source>
        <dbReference type="ARBA" id="ARBA00015816"/>
    </source>
</evidence>
<dbReference type="InterPro" id="IPR005805">
    <property type="entry name" value="Rieske_Fe-S_prot_C"/>
</dbReference>
<dbReference type="PRINTS" id="PR00162">
    <property type="entry name" value="RIESKE"/>
</dbReference>
<keyword evidence="7" id="KW-1015">Disulfide bond</keyword>
<feature type="domain" description="Rieske" evidence="11">
    <location>
        <begin position="40"/>
        <end position="130"/>
    </location>
</feature>
<dbReference type="InterPro" id="IPR006311">
    <property type="entry name" value="TAT_signal"/>
</dbReference>
<evidence type="ECO:0000256" key="9">
    <source>
        <dbReference type="ARBA" id="ARBA00034078"/>
    </source>
</evidence>
<keyword evidence="13" id="KW-1185">Reference proteome</keyword>
<evidence type="ECO:0000256" key="3">
    <source>
        <dbReference type="ARBA" id="ARBA00022714"/>
    </source>
</evidence>
<keyword evidence="3" id="KW-0001">2Fe-2S</keyword>
<evidence type="ECO:0000256" key="7">
    <source>
        <dbReference type="ARBA" id="ARBA00023157"/>
    </source>
</evidence>
<organism evidence="12 13">
    <name type="scientific">Janibacter terrae</name>
    <dbReference type="NCBI Taxonomy" id="103817"/>
    <lineage>
        <taxon>Bacteria</taxon>
        <taxon>Bacillati</taxon>
        <taxon>Actinomycetota</taxon>
        <taxon>Actinomycetes</taxon>
        <taxon>Micrococcales</taxon>
        <taxon>Intrasporangiaceae</taxon>
        <taxon>Janibacter</taxon>
    </lineage>
</organism>
<evidence type="ECO:0000256" key="8">
    <source>
        <dbReference type="ARBA" id="ARBA00029586"/>
    </source>
</evidence>
<dbReference type="PROSITE" id="PS51296">
    <property type="entry name" value="RIESKE"/>
    <property type="match status" value="1"/>
</dbReference>
<feature type="chain" id="PRO_5046960589" description="Cytochrome bc1 complex Rieske iron-sulfur subunit" evidence="10">
    <location>
        <begin position="22"/>
        <end position="131"/>
    </location>
</feature>
<dbReference type="InterPro" id="IPR017941">
    <property type="entry name" value="Rieske_2Fe-2S"/>
</dbReference>
<sequence length="131" mass="12560">MSTTRRAAMSLAATGGAGLLAACGGDGSAAGETGGGGTGRVSIPVADVPEGGGVVRDDVVVTQPSAGEFRAFDARCPHQGCAVAAVTAEAIECPCHGSRFDPATGAVTQGPATTGLTARTATVEGADVTVS</sequence>
<feature type="signal peptide" evidence="10">
    <location>
        <begin position="1"/>
        <end position="21"/>
    </location>
</feature>
<accession>A0ABZ2FFD3</accession>
<dbReference type="PANTHER" id="PTHR10134">
    <property type="entry name" value="CYTOCHROME B-C1 COMPLEX SUBUNIT RIESKE, MITOCHONDRIAL"/>
    <property type="match status" value="1"/>
</dbReference>
<protein>
    <recommendedName>
        <fullName evidence="2">Cytochrome bc1 complex Rieske iron-sulfur subunit</fullName>
    </recommendedName>
    <alternativeName>
        <fullName evidence="8">Cytochrome bc1 reductase complex subunit QcrA</fullName>
    </alternativeName>
</protein>
<gene>
    <name evidence="12" type="ORF">N5P18_14485</name>
</gene>
<keyword evidence="5" id="KW-0408">Iron</keyword>
<dbReference type="InterPro" id="IPR036922">
    <property type="entry name" value="Rieske_2Fe-2S_sf"/>
</dbReference>
<evidence type="ECO:0000256" key="1">
    <source>
        <dbReference type="ARBA" id="ARBA00002494"/>
    </source>
</evidence>
<comment type="cofactor">
    <cofactor evidence="9">
        <name>[2Fe-2S] cluster</name>
        <dbReference type="ChEBI" id="CHEBI:190135"/>
    </cofactor>
</comment>
<dbReference type="RefSeq" id="WP_338538056.1">
    <property type="nucleotide sequence ID" value="NZ_CP104874.1"/>
</dbReference>
<reference evidence="12 13" key="1">
    <citation type="submission" date="2022-09" db="EMBL/GenBank/DDBJ databases">
        <title>Complete genome sequence of Janibacter terrae strain COS04-44, PCL-degrading bacteria isolated from oil spilled coast.</title>
        <authorList>
            <person name="Park H."/>
            <person name="Kim J.Y."/>
            <person name="An S.H."/>
            <person name="Lee C.M."/>
            <person name="Weon H.-Y."/>
        </authorList>
    </citation>
    <scope>NUCLEOTIDE SEQUENCE [LARGE SCALE GENOMIC DNA]</scope>
    <source>
        <strain evidence="12 13">COS04-44</strain>
    </source>
</reference>
<dbReference type="SUPFAM" id="SSF50022">
    <property type="entry name" value="ISP domain"/>
    <property type="match status" value="1"/>
</dbReference>
<evidence type="ECO:0000259" key="11">
    <source>
        <dbReference type="PROSITE" id="PS51296"/>
    </source>
</evidence>
<evidence type="ECO:0000313" key="12">
    <source>
        <dbReference type="EMBL" id="WWF04862.1"/>
    </source>
</evidence>
<evidence type="ECO:0000256" key="6">
    <source>
        <dbReference type="ARBA" id="ARBA00023014"/>
    </source>
</evidence>
<dbReference type="InterPro" id="IPR014349">
    <property type="entry name" value="Rieske_Fe-S_prot"/>
</dbReference>
<dbReference type="EMBL" id="CP104874">
    <property type="protein sequence ID" value="WWF04862.1"/>
    <property type="molecule type" value="Genomic_DNA"/>
</dbReference>
<dbReference type="PROSITE" id="PS51257">
    <property type="entry name" value="PROKAR_LIPOPROTEIN"/>
    <property type="match status" value="1"/>
</dbReference>
<dbReference type="PROSITE" id="PS51318">
    <property type="entry name" value="TAT"/>
    <property type="match status" value="1"/>
</dbReference>
<keyword evidence="4" id="KW-0479">Metal-binding</keyword>
<keyword evidence="10" id="KW-0732">Signal</keyword>